<dbReference type="GO" id="GO:0008168">
    <property type="term" value="F:methyltransferase activity"/>
    <property type="evidence" value="ECO:0007669"/>
    <property type="project" value="UniProtKB-KW"/>
</dbReference>
<evidence type="ECO:0000313" key="2">
    <source>
        <dbReference type="Proteomes" id="UP001595765"/>
    </source>
</evidence>
<comment type="caution">
    <text evidence="1">The sequence shown here is derived from an EMBL/GenBank/DDBJ whole genome shotgun (WGS) entry which is preliminary data.</text>
</comment>
<dbReference type="InterPro" id="IPR006764">
    <property type="entry name" value="SAM_dep_MeTrfase_SAV2177_type"/>
</dbReference>
<keyword evidence="1" id="KW-0489">Methyltransferase</keyword>
<protein>
    <submittedName>
        <fullName evidence="1">SAM-dependent methyltransferase</fullName>
        <ecNumber evidence="1">2.1.1.-</ecNumber>
    </submittedName>
</protein>
<accession>A0ABV8HTW2</accession>
<proteinExistence type="predicted"/>
<dbReference type="EC" id="2.1.1.-" evidence="1"/>
<reference evidence="2" key="1">
    <citation type="journal article" date="2019" name="Int. J. Syst. Evol. Microbiol.">
        <title>The Global Catalogue of Microorganisms (GCM) 10K type strain sequencing project: providing services to taxonomists for standard genome sequencing and annotation.</title>
        <authorList>
            <consortium name="The Broad Institute Genomics Platform"/>
            <consortium name="The Broad Institute Genome Sequencing Center for Infectious Disease"/>
            <person name="Wu L."/>
            <person name="Ma J."/>
        </authorList>
    </citation>
    <scope>NUCLEOTIDE SEQUENCE [LARGE SCALE GENOMIC DNA]</scope>
    <source>
        <strain evidence="2">CGMCC 4.7237</strain>
    </source>
</reference>
<dbReference type="SUPFAM" id="SSF53335">
    <property type="entry name" value="S-adenosyl-L-methionine-dependent methyltransferases"/>
    <property type="match status" value="1"/>
</dbReference>
<dbReference type="PIRSF" id="PIRSF017393">
    <property type="entry name" value="MTase_SAV2177"/>
    <property type="match status" value="1"/>
</dbReference>
<dbReference type="InterPro" id="IPR029063">
    <property type="entry name" value="SAM-dependent_MTases_sf"/>
</dbReference>
<dbReference type="Pfam" id="PF04672">
    <property type="entry name" value="Methyltransf_19"/>
    <property type="match status" value="1"/>
</dbReference>
<keyword evidence="2" id="KW-1185">Reference proteome</keyword>
<name>A0ABV8HTW2_9ACTN</name>
<evidence type="ECO:0000313" key="1">
    <source>
        <dbReference type="EMBL" id="MFC4035136.1"/>
    </source>
</evidence>
<gene>
    <name evidence="1" type="ORF">ACFO3J_27230</name>
</gene>
<organism evidence="1 2">
    <name type="scientific">Streptomyces polygonati</name>
    <dbReference type="NCBI Taxonomy" id="1617087"/>
    <lineage>
        <taxon>Bacteria</taxon>
        <taxon>Bacillati</taxon>
        <taxon>Actinomycetota</taxon>
        <taxon>Actinomycetes</taxon>
        <taxon>Kitasatosporales</taxon>
        <taxon>Streptomycetaceae</taxon>
        <taxon>Streptomyces</taxon>
    </lineage>
</organism>
<keyword evidence="1" id="KW-0808">Transferase</keyword>
<dbReference type="Proteomes" id="UP001595765">
    <property type="component" value="Unassembled WGS sequence"/>
</dbReference>
<dbReference type="GO" id="GO:0032259">
    <property type="term" value="P:methylation"/>
    <property type="evidence" value="ECO:0007669"/>
    <property type="project" value="UniProtKB-KW"/>
</dbReference>
<dbReference type="RefSeq" id="WP_386434685.1">
    <property type="nucleotide sequence ID" value="NZ_JBHSBB010000021.1"/>
</dbReference>
<dbReference type="EMBL" id="JBHSBB010000021">
    <property type="protein sequence ID" value="MFC4035136.1"/>
    <property type="molecule type" value="Genomic_DNA"/>
</dbReference>
<dbReference type="Gene3D" id="3.40.50.150">
    <property type="entry name" value="Vaccinia Virus protein VP39"/>
    <property type="match status" value="1"/>
</dbReference>
<sequence length="265" mass="29703">MSSGSINVNQPSVARMYDYLLGGTDNFRADREACDELLTMAPNTRELALINRAFLKRVVRFLANAGIRQFVDHGSGLPTQDNVHQVAQRVDPASRVVYIDNDPLVFAQGRLMLETNNNTAVIAADMRNPDDVLGRPEVGRLIDLRHPVAVLFVSVLHCIPDRDDPWGLVARFADELPSGSYLVVCQLASDDAAVRDEVTDFMHETTGGAWGRVRSMEEVRRYFSSPRMRVVDELCEVSRWRPDGEVTPRMRSLEWVEFGGVAEIT</sequence>